<dbReference type="RefSeq" id="WP_170122058.1">
    <property type="nucleotide sequence ID" value="NZ_QAYG01000002.1"/>
</dbReference>
<keyword evidence="1" id="KW-0472">Membrane</keyword>
<keyword evidence="1" id="KW-1133">Transmembrane helix</keyword>
<organism evidence="2 3">
    <name type="scientific">Breoghania corrubedonensis</name>
    <dbReference type="NCBI Taxonomy" id="665038"/>
    <lineage>
        <taxon>Bacteria</taxon>
        <taxon>Pseudomonadati</taxon>
        <taxon>Pseudomonadota</taxon>
        <taxon>Alphaproteobacteria</taxon>
        <taxon>Hyphomicrobiales</taxon>
        <taxon>Stappiaceae</taxon>
        <taxon>Breoghania</taxon>
    </lineage>
</organism>
<name>A0A2T5VCQ5_9HYPH</name>
<gene>
    <name evidence="2" type="ORF">C8N35_102250</name>
</gene>
<keyword evidence="1" id="KW-0812">Transmembrane</keyword>
<evidence type="ECO:0000256" key="1">
    <source>
        <dbReference type="SAM" id="Phobius"/>
    </source>
</evidence>
<dbReference type="EMBL" id="QAYG01000002">
    <property type="protein sequence ID" value="PTW61539.1"/>
    <property type="molecule type" value="Genomic_DNA"/>
</dbReference>
<evidence type="ECO:0000313" key="3">
    <source>
        <dbReference type="Proteomes" id="UP000244081"/>
    </source>
</evidence>
<accession>A0A2T5VCQ5</accession>
<comment type="caution">
    <text evidence="2">The sequence shown here is derived from an EMBL/GenBank/DDBJ whole genome shotgun (WGS) entry which is preliminary data.</text>
</comment>
<proteinExistence type="predicted"/>
<protein>
    <submittedName>
        <fullName evidence="2">Uncharacterized protein</fullName>
    </submittedName>
</protein>
<evidence type="ECO:0000313" key="2">
    <source>
        <dbReference type="EMBL" id="PTW61539.1"/>
    </source>
</evidence>
<feature type="transmembrane region" description="Helical" evidence="1">
    <location>
        <begin position="36"/>
        <end position="52"/>
    </location>
</feature>
<sequence>MTKAIALFFVLVALIQFIRPIGWPGLTRRKDAWKLVIAGFVFSVVVVGWSLTR</sequence>
<reference evidence="2 3" key="1">
    <citation type="submission" date="2018-04" db="EMBL/GenBank/DDBJ databases">
        <title>Genomic Encyclopedia of Archaeal and Bacterial Type Strains, Phase II (KMG-II): from individual species to whole genera.</title>
        <authorList>
            <person name="Goeker M."/>
        </authorList>
    </citation>
    <scope>NUCLEOTIDE SEQUENCE [LARGE SCALE GENOMIC DNA]</scope>
    <source>
        <strain evidence="2 3">DSM 23382</strain>
    </source>
</reference>
<dbReference type="Proteomes" id="UP000244081">
    <property type="component" value="Unassembled WGS sequence"/>
</dbReference>
<dbReference type="AlphaFoldDB" id="A0A2T5VCQ5"/>
<keyword evidence="3" id="KW-1185">Reference proteome</keyword>